<evidence type="ECO:0000256" key="5">
    <source>
        <dbReference type="ARBA" id="ARBA00023136"/>
    </source>
</evidence>
<dbReference type="STRING" id="153721.MYP_4743"/>
<organism evidence="9 10">
    <name type="scientific">Sporocytophaga myxococcoides</name>
    <dbReference type="NCBI Taxonomy" id="153721"/>
    <lineage>
        <taxon>Bacteria</taxon>
        <taxon>Pseudomonadati</taxon>
        <taxon>Bacteroidota</taxon>
        <taxon>Cytophagia</taxon>
        <taxon>Cytophagales</taxon>
        <taxon>Cytophagaceae</taxon>
        <taxon>Sporocytophaga</taxon>
    </lineage>
</organism>
<evidence type="ECO:0000256" key="4">
    <source>
        <dbReference type="ARBA" id="ARBA00022989"/>
    </source>
</evidence>
<dbReference type="InterPro" id="IPR035973">
    <property type="entry name" value="Cyt_c_oxidase_su3-like_sf"/>
</dbReference>
<dbReference type="SUPFAM" id="SSF81452">
    <property type="entry name" value="Cytochrome c oxidase subunit III-like"/>
    <property type="match status" value="1"/>
</dbReference>
<dbReference type="InterPro" id="IPR013833">
    <property type="entry name" value="Cyt_c_oxidase_su3_a-hlx"/>
</dbReference>
<dbReference type="Gene3D" id="1.20.120.80">
    <property type="entry name" value="Cytochrome c oxidase, subunit III, four-helix bundle"/>
    <property type="match status" value="1"/>
</dbReference>
<keyword evidence="10" id="KW-1185">Reference proteome</keyword>
<protein>
    <submittedName>
        <fullName evidence="9">Cytochrome oxidase subunit III</fullName>
    </submittedName>
</protein>
<evidence type="ECO:0000256" key="7">
    <source>
        <dbReference type="SAM" id="Phobius"/>
    </source>
</evidence>
<dbReference type="Proteomes" id="UP000030185">
    <property type="component" value="Unassembled WGS sequence"/>
</dbReference>
<comment type="subcellular location">
    <subcellularLocation>
        <location evidence="6">Cell membrane</location>
        <topology evidence="6">Multi-pass membrane protein</topology>
    </subcellularLocation>
    <subcellularLocation>
        <location evidence="1">Membrane</location>
        <topology evidence="1">Multi-pass membrane protein</topology>
    </subcellularLocation>
</comment>
<feature type="transmembrane region" description="Helical" evidence="7">
    <location>
        <begin position="7"/>
        <end position="28"/>
    </location>
</feature>
<reference evidence="9 10" key="1">
    <citation type="submission" date="2014-09" db="EMBL/GenBank/DDBJ databases">
        <title>Sporocytophaga myxococcoides PG-01 genome sequencing.</title>
        <authorList>
            <person name="Liu L."/>
            <person name="Gao P.J."/>
            <person name="Chen G.J."/>
            <person name="Wang L.S."/>
        </authorList>
    </citation>
    <scope>NUCLEOTIDE SEQUENCE [LARGE SCALE GENOMIC DNA]</scope>
    <source>
        <strain evidence="9 10">PG-01</strain>
    </source>
</reference>
<accession>A0A098LN08</accession>
<feature type="transmembrane region" description="Helical" evidence="7">
    <location>
        <begin position="43"/>
        <end position="63"/>
    </location>
</feature>
<gene>
    <name evidence="9" type="ORF">MYP_4743</name>
</gene>
<dbReference type="GO" id="GO:0019646">
    <property type="term" value="P:aerobic electron transport chain"/>
    <property type="evidence" value="ECO:0007669"/>
    <property type="project" value="InterPro"/>
</dbReference>
<feature type="domain" description="Heme-copper oxidase subunit III family profile" evidence="8">
    <location>
        <begin position="1"/>
        <end position="180"/>
    </location>
</feature>
<dbReference type="GO" id="GO:0004129">
    <property type="term" value="F:cytochrome-c oxidase activity"/>
    <property type="evidence" value="ECO:0007669"/>
    <property type="project" value="InterPro"/>
</dbReference>
<dbReference type="PANTHER" id="PTHR11403">
    <property type="entry name" value="CYTOCHROME C OXIDASE SUBUNIT III"/>
    <property type="match status" value="1"/>
</dbReference>
<evidence type="ECO:0000256" key="3">
    <source>
        <dbReference type="ARBA" id="ARBA00022692"/>
    </source>
</evidence>
<keyword evidence="3 6" id="KW-0812">Transmembrane</keyword>
<keyword evidence="5 7" id="KW-0472">Membrane</keyword>
<evidence type="ECO:0000256" key="6">
    <source>
        <dbReference type="RuleBase" id="RU003376"/>
    </source>
</evidence>
<evidence type="ECO:0000256" key="1">
    <source>
        <dbReference type="ARBA" id="ARBA00004141"/>
    </source>
</evidence>
<evidence type="ECO:0000313" key="10">
    <source>
        <dbReference type="Proteomes" id="UP000030185"/>
    </source>
</evidence>
<name>A0A098LN08_9BACT</name>
<feature type="transmembrane region" description="Helical" evidence="7">
    <location>
        <begin position="116"/>
        <end position="139"/>
    </location>
</feature>
<dbReference type="PROSITE" id="PS50253">
    <property type="entry name" value="COX3"/>
    <property type="match status" value="1"/>
</dbReference>
<dbReference type="Pfam" id="PF00510">
    <property type="entry name" value="COX3"/>
    <property type="match status" value="1"/>
</dbReference>
<dbReference type="PANTHER" id="PTHR11403:SF10">
    <property type="entry name" value="CYTOCHROME C OXIDASE"/>
    <property type="match status" value="1"/>
</dbReference>
<keyword evidence="4 7" id="KW-1133">Transmembrane helix</keyword>
<sequence length="180" mass="20404">MHPKKFAFWLFLVTILMIFAALTSAYIVRRADGGWLEFELPSIFWLNSVIIVLSSVTMQLAYFAAKNDSLEKTKLYLLITSVLGLAFLVGQFYAWGDLVEINVFFGGKGSNPSGSFLYVLTGLHGLHLVSAVILLWVVFAQSFKYKVHSKSMLVIECCTTYWHFLGGLWIYLFGFLLLNH</sequence>
<dbReference type="AlphaFoldDB" id="A0A098LN08"/>
<dbReference type="GO" id="GO:0005886">
    <property type="term" value="C:plasma membrane"/>
    <property type="evidence" value="ECO:0007669"/>
    <property type="project" value="UniProtKB-SubCell"/>
</dbReference>
<dbReference type="InterPro" id="IPR000298">
    <property type="entry name" value="Cyt_c_oxidase-like_su3"/>
</dbReference>
<feature type="transmembrane region" description="Helical" evidence="7">
    <location>
        <begin position="160"/>
        <end position="178"/>
    </location>
</feature>
<evidence type="ECO:0000313" key="9">
    <source>
        <dbReference type="EMBL" id="GAL87513.1"/>
    </source>
</evidence>
<evidence type="ECO:0000259" key="8">
    <source>
        <dbReference type="PROSITE" id="PS50253"/>
    </source>
</evidence>
<dbReference type="InterPro" id="IPR024791">
    <property type="entry name" value="Cyt_c/ubiquinol_Oxase_su3"/>
</dbReference>
<dbReference type="eggNOG" id="COG1845">
    <property type="taxonomic scope" value="Bacteria"/>
</dbReference>
<dbReference type="EMBL" id="BBLT01000013">
    <property type="protein sequence ID" value="GAL87513.1"/>
    <property type="molecule type" value="Genomic_DNA"/>
</dbReference>
<feature type="transmembrane region" description="Helical" evidence="7">
    <location>
        <begin position="75"/>
        <end position="96"/>
    </location>
</feature>
<evidence type="ECO:0000256" key="2">
    <source>
        <dbReference type="ARBA" id="ARBA00010581"/>
    </source>
</evidence>
<comment type="similarity">
    <text evidence="2 6">Belongs to the cytochrome c oxidase subunit 3 family.</text>
</comment>
<comment type="caution">
    <text evidence="9">The sequence shown here is derived from an EMBL/GenBank/DDBJ whole genome shotgun (WGS) entry which is preliminary data.</text>
</comment>
<proteinExistence type="inferred from homology"/>